<dbReference type="PANTHER" id="PTHR24353">
    <property type="entry name" value="CYCLIC NUCLEOTIDE-DEPENDENT PROTEIN KINASE"/>
    <property type="match status" value="1"/>
</dbReference>
<keyword evidence="3" id="KW-0547">Nucleotide-binding</keyword>
<dbReference type="PROSITE" id="PS50042">
    <property type="entry name" value="CNMP_BINDING_3"/>
    <property type="match status" value="1"/>
</dbReference>
<dbReference type="Proteomes" id="UP001153148">
    <property type="component" value="Unassembled WGS sequence"/>
</dbReference>
<protein>
    <recommendedName>
        <fullName evidence="6">Cyclic nucleotide-binding domain-containing protein</fullName>
    </recommendedName>
</protein>
<dbReference type="SUPFAM" id="SSF51206">
    <property type="entry name" value="cAMP-binding domain-like"/>
    <property type="match status" value="1"/>
</dbReference>
<dbReference type="EMBL" id="CAJPIN010021577">
    <property type="protein sequence ID" value="CAG2062660.1"/>
    <property type="molecule type" value="Genomic_DNA"/>
</dbReference>
<accession>A0ABN7PB03</accession>
<dbReference type="Gene3D" id="2.60.120.10">
    <property type="entry name" value="Jelly Rolls"/>
    <property type="match status" value="1"/>
</dbReference>
<dbReference type="InterPro" id="IPR018488">
    <property type="entry name" value="cNMP-bd_CS"/>
</dbReference>
<dbReference type="InterPro" id="IPR018490">
    <property type="entry name" value="cNMP-bd_dom_sf"/>
</dbReference>
<feature type="non-terminal residue" evidence="7">
    <location>
        <position position="136"/>
    </location>
</feature>
<feature type="non-terminal residue" evidence="7">
    <location>
        <position position="1"/>
    </location>
</feature>
<dbReference type="Pfam" id="PF00027">
    <property type="entry name" value="cNMP_binding"/>
    <property type="match status" value="1"/>
</dbReference>
<sequence length="136" mass="15558">VPIFKDLPEETLIKISDVLEETFYNEGDYIIRQGARGDTFFIISKGQVKVTMKQPSTGEEIYIRTLKKGDFFGEKALQGFFMTGGMICAQPIYVADESEGVTCLVIDRETFNQLISSLDEIRTRYKDEGVERRRIL</sequence>
<keyword evidence="8" id="KW-1185">Reference proteome</keyword>
<dbReference type="InterPro" id="IPR000595">
    <property type="entry name" value="cNMP-bd_dom"/>
</dbReference>
<evidence type="ECO:0000259" key="6">
    <source>
        <dbReference type="PROSITE" id="PS50042"/>
    </source>
</evidence>
<keyword evidence="4" id="KW-0418">Kinase</keyword>
<dbReference type="PROSITE" id="PS00888">
    <property type="entry name" value="CNMP_BINDING_1"/>
    <property type="match status" value="1"/>
</dbReference>
<keyword evidence="2" id="KW-0808">Transferase</keyword>
<name>A0ABN7PB03_TIMPD</name>
<dbReference type="CDD" id="cd00038">
    <property type="entry name" value="CAP_ED"/>
    <property type="match status" value="1"/>
</dbReference>
<evidence type="ECO:0000256" key="5">
    <source>
        <dbReference type="ARBA" id="ARBA00022840"/>
    </source>
</evidence>
<gene>
    <name evidence="7" type="ORF">TPAB3V08_LOCUS9610</name>
</gene>
<evidence type="ECO:0000313" key="8">
    <source>
        <dbReference type="Proteomes" id="UP001153148"/>
    </source>
</evidence>
<evidence type="ECO:0000256" key="3">
    <source>
        <dbReference type="ARBA" id="ARBA00022741"/>
    </source>
</evidence>
<comment type="caution">
    <text evidence="7">The sequence shown here is derived from an EMBL/GenBank/DDBJ whole genome shotgun (WGS) entry which is preliminary data.</text>
</comment>
<evidence type="ECO:0000256" key="1">
    <source>
        <dbReference type="ARBA" id="ARBA00022527"/>
    </source>
</evidence>
<dbReference type="SMART" id="SM00100">
    <property type="entry name" value="cNMP"/>
    <property type="match status" value="1"/>
</dbReference>
<reference evidence="7" key="1">
    <citation type="submission" date="2021-03" db="EMBL/GenBank/DDBJ databases">
        <authorList>
            <person name="Tran Van P."/>
        </authorList>
    </citation>
    <scope>NUCLEOTIDE SEQUENCE</scope>
</reference>
<dbReference type="PANTHER" id="PTHR24353:SF111">
    <property type="match status" value="1"/>
</dbReference>
<keyword evidence="5" id="KW-0067">ATP-binding</keyword>
<dbReference type="PRINTS" id="PR00104">
    <property type="entry name" value="CGMPKINASE"/>
</dbReference>
<dbReference type="InterPro" id="IPR002374">
    <property type="entry name" value="cGMP_dep_kinase"/>
</dbReference>
<keyword evidence="1" id="KW-0723">Serine/threonine-protein kinase</keyword>
<dbReference type="InterPro" id="IPR014710">
    <property type="entry name" value="RmlC-like_jellyroll"/>
</dbReference>
<organism evidence="7 8">
    <name type="scientific">Timema podura</name>
    <name type="common">Walking stick</name>
    <dbReference type="NCBI Taxonomy" id="61482"/>
    <lineage>
        <taxon>Eukaryota</taxon>
        <taxon>Metazoa</taxon>
        <taxon>Ecdysozoa</taxon>
        <taxon>Arthropoda</taxon>
        <taxon>Hexapoda</taxon>
        <taxon>Insecta</taxon>
        <taxon>Pterygota</taxon>
        <taxon>Neoptera</taxon>
        <taxon>Polyneoptera</taxon>
        <taxon>Phasmatodea</taxon>
        <taxon>Timematodea</taxon>
        <taxon>Timematoidea</taxon>
        <taxon>Timematidae</taxon>
        <taxon>Timema</taxon>
    </lineage>
</organism>
<evidence type="ECO:0000313" key="7">
    <source>
        <dbReference type="EMBL" id="CAG2062660.1"/>
    </source>
</evidence>
<evidence type="ECO:0000256" key="2">
    <source>
        <dbReference type="ARBA" id="ARBA00022679"/>
    </source>
</evidence>
<feature type="domain" description="Cyclic nucleotide-binding" evidence="6">
    <location>
        <begin position="3"/>
        <end position="132"/>
    </location>
</feature>
<evidence type="ECO:0000256" key="4">
    <source>
        <dbReference type="ARBA" id="ARBA00022777"/>
    </source>
</evidence>
<proteinExistence type="predicted"/>